<evidence type="ECO:0000259" key="2">
    <source>
        <dbReference type="Pfam" id="PF13399"/>
    </source>
</evidence>
<feature type="transmembrane region" description="Helical" evidence="1">
    <location>
        <begin position="29"/>
        <end position="49"/>
    </location>
</feature>
<accession>A0A542SPC9</accession>
<dbReference type="EMBL" id="VFNV01000001">
    <property type="protein sequence ID" value="TQK76473.1"/>
    <property type="molecule type" value="Genomic_DNA"/>
</dbReference>
<dbReference type="InterPro" id="IPR027381">
    <property type="entry name" value="LytR/CpsA/Psr_C"/>
</dbReference>
<feature type="domain" description="LytR/CpsA/Psr regulator C-terminal" evidence="2">
    <location>
        <begin position="90"/>
        <end position="173"/>
    </location>
</feature>
<gene>
    <name evidence="3" type="ORF">FB389_1147</name>
</gene>
<dbReference type="Proteomes" id="UP000316181">
    <property type="component" value="Unassembled WGS sequence"/>
</dbReference>
<keyword evidence="4" id="KW-1185">Reference proteome</keyword>
<protein>
    <submittedName>
        <fullName evidence="3">LytR cell envelope-related transcriptional attenuator</fullName>
    </submittedName>
</protein>
<evidence type="ECO:0000256" key="1">
    <source>
        <dbReference type="SAM" id="Phobius"/>
    </source>
</evidence>
<evidence type="ECO:0000313" key="4">
    <source>
        <dbReference type="Proteomes" id="UP000316181"/>
    </source>
</evidence>
<name>A0A542SPC9_9MICO</name>
<keyword evidence="1" id="KW-0812">Transmembrane</keyword>
<proteinExistence type="predicted"/>
<evidence type="ECO:0000313" key="3">
    <source>
        <dbReference type="EMBL" id="TQK76473.1"/>
    </source>
</evidence>
<dbReference type="AlphaFoldDB" id="A0A542SPC9"/>
<keyword evidence="1" id="KW-0472">Membrane</keyword>
<reference evidence="3 4" key="1">
    <citation type="submission" date="2019-06" db="EMBL/GenBank/DDBJ databases">
        <title>Sequencing the genomes of 1000 actinobacteria strains.</title>
        <authorList>
            <person name="Klenk H.-P."/>
        </authorList>
    </citation>
    <scope>NUCLEOTIDE SEQUENCE [LARGE SCALE GENOMIC DNA]</scope>
    <source>
        <strain evidence="3 4">DSM 10596</strain>
    </source>
</reference>
<dbReference type="OrthoDB" id="3267444at2"/>
<sequence length="219" mass="23219">MPTPTTTQVDPVARARKQRIRRKRARQSVVFGSLIAFMVLAALLAVAVYNNAINVPFATGFSSTAVPTDAPITPACLAEGKTKPVGYRKIKVRVFNSSDRKGLAATTAQQLEKLGFQITATGNVDDNVANARISYGAKGIARAYTLAAHISGAVLDYDDRTSVSIDLTVGASFDGLIDEKSVTIKSGTPMEDLPGCAPIDTLTPSKQLHPTVAEAKTEK</sequence>
<dbReference type="Pfam" id="PF13399">
    <property type="entry name" value="LytR_C"/>
    <property type="match status" value="1"/>
</dbReference>
<dbReference type="Gene3D" id="3.30.70.2390">
    <property type="match status" value="1"/>
</dbReference>
<dbReference type="RefSeq" id="WP_142111759.1">
    <property type="nucleotide sequence ID" value="NZ_BAAATB010000002.1"/>
</dbReference>
<comment type="caution">
    <text evidence="3">The sequence shown here is derived from an EMBL/GenBank/DDBJ whole genome shotgun (WGS) entry which is preliminary data.</text>
</comment>
<organism evidence="3 4">
    <name type="scientific">Rarobacter incanus</name>
    <dbReference type="NCBI Taxonomy" id="153494"/>
    <lineage>
        <taxon>Bacteria</taxon>
        <taxon>Bacillati</taxon>
        <taxon>Actinomycetota</taxon>
        <taxon>Actinomycetes</taxon>
        <taxon>Micrococcales</taxon>
        <taxon>Rarobacteraceae</taxon>
        <taxon>Rarobacter</taxon>
    </lineage>
</organism>
<keyword evidence="1" id="KW-1133">Transmembrane helix</keyword>